<sequence>MRESVKVLVISMALAAAMPALGQNALISDRNIENNLMMAMAWKQTAAEFRALYHQGFNIARMRVEIASAQKRDDSLPLAIISDVDETLLLANDYWGYLITQGQDFFDDASWDRWVAQNRAVASPGALEFLNFCVSNGVEVFYVTNRDQGETTVQLAIENLNAVGFPSVDAAHLRVLRESSNKELVQQEIREDYDVVALLGDNLNDFARRYYSTDVEQRMSLMEQDRDRYGRDYILFPNPTDGHWIRAIFGESEPLESDANRRILRDAATRAAWAP</sequence>
<reference evidence="4" key="1">
    <citation type="submission" date="2017-08" db="EMBL/GenBank/DDBJ databases">
        <title>A dynamic microbial community with high functional redundancy inhabits the cold, oxic subseafloor aquifer.</title>
        <authorList>
            <person name="Tully B.J."/>
            <person name="Wheat C.G."/>
            <person name="Glazer B.T."/>
            <person name="Huber J.A."/>
        </authorList>
    </citation>
    <scope>NUCLEOTIDE SEQUENCE [LARGE SCALE GENOMIC DNA]</scope>
</reference>
<gene>
    <name evidence="3" type="ORF">COB20_06470</name>
</gene>
<dbReference type="AlphaFoldDB" id="A0A2A4X8V7"/>
<accession>A0A2A4X8V7</accession>
<protein>
    <submittedName>
        <fullName evidence="3">Acid phosphatase</fullName>
    </submittedName>
</protein>
<keyword evidence="1 2" id="KW-0732">Signal</keyword>
<organism evidence="3 4">
    <name type="scientific">SAR86 cluster bacterium</name>
    <dbReference type="NCBI Taxonomy" id="2030880"/>
    <lineage>
        <taxon>Bacteria</taxon>
        <taxon>Pseudomonadati</taxon>
        <taxon>Pseudomonadota</taxon>
        <taxon>Gammaproteobacteria</taxon>
        <taxon>SAR86 cluster</taxon>
    </lineage>
</organism>
<dbReference type="InterPro" id="IPR005519">
    <property type="entry name" value="Acid_phosphat_B-like"/>
</dbReference>
<dbReference type="PANTHER" id="PTHR31284:SF10">
    <property type="entry name" value="ACID PHOSPHATASE-LIKE PROTEIN"/>
    <property type="match status" value="1"/>
</dbReference>
<evidence type="ECO:0000256" key="2">
    <source>
        <dbReference type="SAM" id="SignalP"/>
    </source>
</evidence>
<feature type="signal peptide" evidence="2">
    <location>
        <begin position="1"/>
        <end position="22"/>
    </location>
</feature>
<dbReference type="PIRSF" id="PIRSF019271">
    <property type="entry name" value="Acid_Ptase_C"/>
    <property type="match status" value="1"/>
</dbReference>
<evidence type="ECO:0000256" key="1">
    <source>
        <dbReference type="ARBA" id="ARBA00022729"/>
    </source>
</evidence>
<comment type="caution">
    <text evidence="3">The sequence shown here is derived from an EMBL/GenBank/DDBJ whole genome shotgun (WGS) entry which is preliminary data.</text>
</comment>
<evidence type="ECO:0000313" key="4">
    <source>
        <dbReference type="Proteomes" id="UP000218767"/>
    </source>
</evidence>
<dbReference type="Pfam" id="PF03767">
    <property type="entry name" value="Acid_phosphat_B"/>
    <property type="match status" value="1"/>
</dbReference>
<dbReference type="GO" id="GO:0009279">
    <property type="term" value="C:cell outer membrane"/>
    <property type="evidence" value="ECO:0007669"/>
    <property type="project" value="InterPro"/>
</dbReference>
<dbReference type="PANTHER" id="PTHR31284">
    <property type="entry name" value="ACID PHOSPHATASE-LIKE PROTEIN"/>
    <property type="match status" value="1"/>
</dbReference>
<feature type="chain" id="PRO_5012314256" evidence="2">
    <location>
        <begin position="23"/>
        <end position="275"/>
    </location>
</feature>
<dbReference type="InterPro" id="IPR023214">
    <property type="entry name" value="HAD_sf"/>
</dbReference>
<dbReference type="EMBL" id="NVUL01000030">
    <property type="protein sequence ID" value="PCI78559.1"/>
    <property type="molecule type" value="Genomic_DNA"/>
</dbReference>
<dbReference type="InterPro" id="IPR036412">
    <property type="entry name" value="HAD-like_sf"/>
</dbReference>
<dbReference type="Proteomes" id="UP000218767">
    <property type="component" value="Unassembled WGS sequence"/>
</dbReference>
<dbReference type="InterPro" id="IPR006423">
    <property type="entry name" value="Lipo_e_P4"/>
</dbReference>
<dbReference type="SUPFAM" id="SSF56784">
    <property type="entry name" value="HAD-like"/>
    <property type="match status" value="1"/>
</dbReference>
<evidence type="ECO:0000313" key="3">
    <source>
        <dbReference type="EMBL" id="PCI78559.1"/>
    </source>
</evidence>
<dbReference type="Gene3D" id="3.40.50.1000">
    <property type="entry name" value="HAD superfamily/HAD-like"/>
    <property type="match status" value="1"/>
</dbReference>
<name>A0A2A4X8V7_9GAMM</name>
<proteinExistence type="predicted"/>